<evidence type="ECO:0000313" key="2">
    <source>
        <dbReference type="EMBL" id="MCI33913.1"/>
    </source>
</evidence>
<reference evidence="2 3" key="1">
    <citation type="journal article" date="2018" name="Front. Plant Sci.">
        <title>Red Clover (Trifolium pratense) and Zigzag Clover (T. medium) - A Picture of Genomic Similarities and Differences.</title>
        <authorList>
            <person name="Dluhosova J."/>
            <person name="Istvanek J."/>
            <person name="Nedelnik J."/>
            <person name="Repkova J."/>
        </authorList>
    </citation>
    <scope>NUCLEOTIDE SEQUENCE [LARGE SCALE GENOMIC DNA]</scope>
    <source>
        <strain evidence="3">cv. 10/8</strain>
        <tissue evidence="2">Leaf</tissue>
    </source>
</reference>
<evidence type="ECO:0000313" key="3">
    <source>
        <dbReference type="Proteomes" id="UP000265520"/>
    </source>
</evidence>
<organism evidence="2 3">
    <name type="scientific">Trifolium medium</name>
    <dbReference type="NCBI Taxonomy" id="97028"/>
    <lineage>
        <taxon>Eukaryota</taxon>
        <taxon>Viridiplantae</taxon>
        <taxon>Streptophyta</taxon>
        <taxon>Embryophyta</taxon>
        <taxon>Tracheophyta</taxon>
        <taxon>Spermatophyta</taxon>
        <taxon>Magnoliopsida</taxon>
        <taxon>eudicotyledons</taxon>
        <taxon>Gunneridae</taxon>
        <taxon>Pentapetalae</taxon>
        <taxon>rosids</taxon>
        <taxon>fabids</taxon>
        <taxon>Fabales</taxon>
        <taxon>Fabaceae</taxon>
        <taxon>Papilionoideae</taxon>
        <taxon>50 kb inversion clade</taxon>
        <taxon>NPAAA clade</taxon>
        <taxon>Hologalegina</taxon>
        <taxon>IRL clade</taxon>
        <taxon>Trifolieae</taxon>
        <taxon>Trifolium</taxon>
    </lineage>
</organism>
<keyword evidence="1" id="KW-0732">Signal</keyword>
<name>A0A392RBC3_9FABA</name>
<comment type="caution">
    <text evidence="2">The sequence shown here is derived from an EMBL/GenBank/DDBJ whole genome shotgun (WGS) entry which is preliminary data.</text>
</comment>
<dbReference type="CDD" id="cd09272">
    <property type="entry name" value="RNase_HI_RT_Ty1"/>
    <property type="match status" value="1"/>
</dbReference>
<proteinExistence type="predicted"/>
<feature type="chain" id="PRO_5017464332" evidence="1">
    <location>
        <begin position="19"/>
        <end position="97"/>
    </location>
</feature>
<evidence type="ECO:0000256" key="1">
    <source>
        <dbReference type="SAM" id="SignalP"/>
    </source>
</evidence>
<keyword evidence="3" id="KW-1185">Reference proteome</keyword>
<dbReference type="AlphaFoldDB" id="A0A392RBC3"/>
<dbReference type="Proteomes" id="UP000265520">
    <property type="component" value="Unassembled WGS sequence"/>
</dbReference>
<sequence>MLTGVDVLTSAVLHLAIACFLVITSSPGLPRDNPHYLVPVQRLNIEATLVYCDNVSAIYLSGNPVQHQRTKHIEMDNHFVREKVVRGQEHVLHVPSR</sequence>
<feature type="non-terminal residue" evidence="2">
    <location>
        <position position="97"/>
    </location>
</feature>
<accession>A0A392RBC3</accession>
<dbReference type="EMBL" id="LXQA010208585">
    <property type="protein sequence ID" value="MCI33913.1"/>
    <property type="molecule type" value="Genomic_DNA"/>
</dbReference>
<feature type="signal peptide" evidence="1">
    <location>
        <begin position="1"/>
        <end position="18"/>
    </location>
</feature>
<protein>
    <submittedName>
        <fullName evidence="2">Copia protein</fullName>
    </submittedName>
</protein>